<protein>
    <submittedName>
        <fullName evidence="2">DUF3515 family protein</fullName>
    </submittedName>
</protein>
<gene>
    <name evidence="2" type="ORF">RM641_27980</name>
</gene>
<keyword evidence="1" id="KW-1133">Transmembrane helix</keyword>
<dbReference type="EMBL" id="JAVREU010000015">
    <property type="protein sequence ID" value="MDT0391277.1"/>
    <property type="molecule type" value="Genomic_DNA"/>
</dbReference>
<dbReference type="Proteomes" id="UP001183586">
    <property type="component" value="Unassembled WGS sequence"/>
</dbReference>
<dbReference type="Pfam" id="PF12028">
    <property type="entry name" value="DUF3515"/>
    <property type="match status" value="1"/>
</dbReference>
<accession>A0ABU2PGK4</accession>
<organism evidence="2 3">
    <name type="scientific">Streptomyces dubilierae</name>
    <dbReference type="NCBI Taxonomy" id="3075533"/>
    <lineage>
        <taxon>Bacteria</taxon>
        <taxon>Bacillati</taxon>
        <taxon>Actinomycetota</taxon>
        <taxon>Actinomycetes</taxon>
        <taxon>Kitasatosporales</taxon>
        <taxon>Streptomycetaceae</taxon>
        <taxon>Streptomyces</taxon>
    </lineage>
</organism>
<sequence length="176" mass="18867">MNDSAEVEEGRGRSTRGIFRPRRIAIVLAAVAVISSGFLFVNSRTIDSAPHAKDPKCSKAVDRSPEKVASESRDWVIGEGVASWGDGSTVLRCGVDELEPTVNLCLTVDGVDWVLDEKKLRETGVSTLTTYGRSPAVQVTYSGGREEVGGVLVDLKKSVAAIPQKRKCIGYGEMLG</sequence>
<evidence type="ECO:0000256" key="1">
    <source>
        <dbReference type="SAM" id="Phobius"/>
    </source>
</evidence>
<name>A0ABU2PGK4_9ACTN</name>
<reference evidence="3" key="1">
    <citation type="submission" date="2023-07" db="EMBL/GenBank/DDBJ databases">
        <title>30 novel species of actinomycetes from the DSMZ collection.</title>
        <authorList>
            <person name="Nouioui I."/>
        </authorList>
    </citation>
    <scope>NUCLEOTIDE SEQUENCE [LARGE SCALE GENOMIC DNA]</scope>
    <source>
        <strain evidence="3">DSM 41921</strain>
    </source>
</reference>
<evidence type="ECO:0000313" key="3">
    <source>
        <dbReference type="Proteomes" id="UP001183586"/>
    </source>
</evidence>
<evidence type="ECO:0000313" key="2">
    <source>
        <dbReference type="EMBL" id="MDT0391277.1"/>
    </source>
</evidence>
<keyword evidence="1" id="KW-0812">Transmembrane</keyword>
<proteinExistence type="predicted"/>
<keyword evidence="1" id="KW-0472">Membrane</keyword>
<keyword evidence="3" id="KW-1185">Reference proteome</keyword>
<comment type="caution">
    <text evidence="2">The sequence shown here is derived from an EMBL/GenBank/DDBJ whole genome shotgun (WGS) entry which is preliminary data.</text>
</comment>
<feature type="transmembrane region" description="Helical" evidence="1">
    <location>
        <begin position="23"/>
        <end position="41"/>
    </location>
</feature>
<dbReference type="InterPro" id="IPR021903">
    <property type="entry name" value="DUF3515"/>
</dbReference>
<dbReference type="RefSeq" id="WP_311686581.1">
    <property type="nucleotide sequence ID" value="NZ_JAVREU010000015.1"/>
</dbReference>